<feature type="transmembrane region" description="Helical" evidence="6">
    <location>
        <begin position="234"/>
        <end position="258"/>
    </location>
</feature>
<reference evidence="9" key="1">
    <citation type="journal article" date="2019" name="Int. J. Syst. Evol. Microbiol.">
        <title>The Global Catalogue of Microorganisms (GCM) 10K type strain sequencing project: providing services to taxonomists for standard genome sequencing and annotation.</title>
        <authorList>
            <consortium name="The Broad Institute Genomics Platform"/>
            <consortium name="The Broad Institute Genome Sequencing Center for Infectious Disease"/>
            <person name="Wu L."/>
            <person name="Ma J."/>
        </authorList>
    </citation>
    <scope>NUCLEOTIDE SEQUENCE [LARGE SCALE GENOMIC DNA]</scope>
    <source>
        <strain evidence="9">TISTR 2466</strain>
    </source>
</reference>
<evidence type="ECO:0000256" key="6">
    <source>
        <dbReference type="SAM" id="Phobius"/>
    </source>
</evidence>
<feature type="domain" description="ABC-2 type transporter transmembrane" evidence="7">
    <location>
        <begin position="20"/>
        <end position="379"/>
    </location>
</feature>
<organism evidence="8 9">
    <name type="scientific">Sporolactobacillus shoreicorticis</name>
    <dbReference type="NCBI Taxonomy" id="1923877"/>
    <lineage>
        <taxon>Bacteria</taxon>
        <taxon>Bacillati</taxon>
        <taxon>Bacillota</taxon>
        <taxon>Bacilli</taxon>
        <taxon>Bacillales</taxon>
        <taxon>Sporolactobacillaceae</taxon>
        <taxon>Sporolactobacillus</taxon>
    </lineage>
</organism>
<dbReference type="InterPro" id="IPR013525">
    <property type="entry name" value="ABC2_TM"/>
</dbReference>
<comment type="subcellular location">
    <subcellularLocation>
        <location evidence="1">Cell membrane</location>
        <topology evidence="1">Multi-pass membrane protein</topology>
    </subcellularLocation>
</comment>
<comment type="caution">
    <text evidence="8">The sequence shown here is derived from an EMBL/GenBank/DDBJ whole genome shotgun (WGS) entry which is preliminary data.</text>
</comment>
<evidence type="ECO:0000256" key="1">
    <source>
        <dbReference type="ARBA" id="ARBA00004651"/>
    </source>
</evidence>
<name>A0ABW5S5M1_9BACL</name>
<feature type="transmembrane region" description="Helical" evidence="6">
    <location>
        <begin position="270"/>
        <end position="289"/>
    </location>
</feature>
<feature type="transmembrane region" description="Helical" evidence="6">
    <location>
        <begin position="360"/>
        <end position="381"/>
    </location>
</feature>
<protein>
    <submittedName>
        <fullName evidence="8">ABC transporter permease</fullName>
    </submittedName>
</protein>
<gene>
    <name evidence="8" type="ORF">ACFSUE_14890</name>
</gene>
<proteinExistence type="predicted"/>
<evidence type="ECO:0000313" key="8">
    <source>
        <dbReference type="EMBL" id="MFD2694902.1"/>
    </source>
</evidence>
<keyword evidence="5 6" id="KW-0472">Membrane</keyword>
<feature type="transmembrane region" description="Helical" evidence="6">
    <location>
        <begin position="189"/>
        <end position="213"/>
    </location>
</feature>
<keyword evidence="9" id="KW-1185">Reference proteome</keyword>
<evidence type="ECO:0000256" key="3">
    <source>
        <dbReference type="ARBA" id="ARBA00022692"/>
    </source>
</evidence>
<dbReference type="Gene3D" id="3.40.1710.10">
    <property type="entry name" value="abc type-2 transporter like domain"/>
    <property type="match status" value="1"/>
</dbReference>
<feature type="transmembrane region" description="Helical" evidence="6">
    <location>
        <begin position="296"/>
        <end position="318"/>
    </location>
</feature>
<feature type="transmembrane region" description="Helical" evidence="6">
    <location>
        <begin position="15"/>
        <end position="37"/>
    </location>
</feature>
<dbReference type="EMBL" id="JBHUMQ010000033">
    <property type="protein sequence ID" value="MFD2694902.1"/>
    <property type="molecule type" value="Genomic_DNA"/>
</dbReference>
<evidence type="ECO:0000256" key="4">
    <source>
        <dbReference type="ARBA" id="ARBA00022989"/>
    </source>
</evidence>
<keyword evidence="3 6" id="KW-0812">Transmembrane</keyword>
<dbReference type="PANTHER" id="PTHR30294">
    <property type="entry name" value="MEMBRANE COMPONENT OF ABC TRANSPORTER YHHJ-RELATED"/>
    <property type="match status" value="1"/>
</dbReference>
<evidence type="ECO:0000313" key="9">
    <source>
        <dbReference type="Proteomes" id="UP001597399"/>
    </source>
</evidence>
<accession>A0ABW5S5M1</accession>
<sequence>MPVFKLCMKIIRKNWLSISLYIVIFLAIAITISMSTMSEQKKSSSFSQEKAKIALISEEKTPLTEGFRQELAKSSDFVKLPDRTEALQDALFFRNVTYILRIPKGFTEDVLSGGSMQMEKTVVPNSTENAYVDINVNQYWNLARIYAKHEPGASQQQLVKQLKTNLSGSTPVTIRAHERAITSNSFSMYYFNFLAYALSAVLIMGISTVMIVVNKRDLSRRNFCSPLKASSINAQLILANLLFATASWVILVVFCFFLDSKSFATQNMTFFLINSAIFTACVASLSYLIGNLMKNLNAMSAVCNVLTLGPCFISGVFVPQEFLNDTVLKIASFTPTYWYVQANARIAKLTQFGWSDLSSIIYSMAILLVFAVAFAALSLVIGKRRRLTN</sequence>
<evidence type="ECO:0000256" key="2">
    <source>
        <dbReference type="ARBA" id="ARBA00022475"/>
    </source>
</evidence>
<dbReference type="Pfam" id="PF12698">
    <property type="entry name" value="ABC2_membrane_3"/>
    <property type="match status" value="1"/>
</dbReference>
<evidence type="ECO:0000256" key="5">
    <source>
        <dbReference type="ARBA" id="ARBA00023136"/>
    </source>
</evidence>
<dbReference type="InterPro" id="IPR051449">
    <property type="entry name" value="ABC-2_transporter_component"/>
</dbReference>
<dbReference type="PANTHER" id="PTHR30294:SF29">
    <property type="entry name" value="MULTIDRUG ABC TRANSPORTER PERMEASE YBHS-RELATED"/>
    <property type="match status" value="1"/>
</dbReference>
<keyword evidence="2" id="KW-1003">Cell membrane</keyword>
<dbReference type="RefSeq" id="WP_253062708.1">
    <property type="nucleotide sequence ID" value="NZ_JAMXWM010000015.1"/>
</dbReference>
<keyword evidence="4 6" id="KW-1133">Transmembrane helix</keyword>
<dbReference type="Proteomes" id="UP001597399">
    <property type="component" value="Unassembled WGS sequence"/>
</dbReference>
<evidence type="ECO:0000259" key="7">
    <source>
        <dbReference type="Pfam" id="PF12698"/>
    </source>
</evidence>